<evidence type="ECO:0000256" key="5">
    <source>
        <dbReference type="ARBA" id="ARBA00022824"/>
    </source>
</evidence>
<evidence type="ECO:0000256" key="3">
    <source>
        <dbReference type="ARBA" id="ARBA00004514"/>
    </source>
</evidence>
<feature type="coiled-coil region" evidence="7">
    <location>
        <begin position="50"/>
        <end position="121"/>
    </location>
</feature>
<dbReference type="Proteomes" id="UP000481153">
    <property type="component" value="Unassembled WGS sequence"/>
</dbReference>
<dbReference type="Gene3D" id="1.25.10.10">
    <property type="entry name" value="Leucine-rich Repeat Variant"/>
    <property type="match status" value="2"/>
</dbReference>
<protein>
    <submittedName>
        <fullName evidence="8">Uncharacterized protein</fullName>
    </submittedName>
</protein>
<keyword evidence="5" id="KW-0256">Endoplasmic reticulum</keyword>
<dbReference type="InterPro" id="IPR000225">
    <property type="entry name" value="Armadillo"/>
</dbReference>
<evidence type="ECO:0000256" key="1">
    <source>
        <dbReference type="ARBA" id="ARBA00004173"/>
    </source>
</evidence>
<dbReference type="InterPro" id="IPR016024">
    <property type="entry name" value="ARM-type_fold"/>
</dbReference>
<accession>A0A6G0WLN4</accession>
<dbReference type="SMART" id="SM00185">
    <property type="entry name" value="ARM"/>
    <property type="match status" value="6"/>
</dbReference>
<evidence type="ECO:0000313" key="9">
    <source>
        <dbReference type="Proteomes" id="UP000481153"/>
    </source>
</evidence>
<keyword evidence="6" id="KW-0496">Mitochondrion</keyword>
<evidence type="ECO:0000256" key="4">
    <source>
        <dbReference type="ARBA" id="ARBA00022490"/>
    </source>
</evidence>
<organism evidence="8 9">
    <name type="scientific">Aphanomyces euteiches</name>
    <dbReference type="NCBI Taxonomy" id="100861"/>
    <lineage>
        <taxon>Eukaryota</taxon>
        <taxon>Sar</taxon>
        <taxon>Stramenopiles</taxon>
        <taxon>Oomycota</taxon>
        <taxon>Saprolegniomycetes</taxon>
        <taxon>Saprolegniales</taxon>
        <taxon>Verrucalvaceae</taxon>
        <taxon>Aphanomyces</taxon>
    </lineage>
</organism>
<dbReference type="GO" id="GO:0005085">
    <property type="term" value="F:guanyl-nucleotide exchange factor activity"/>
    <property type="evidence" value="ECO:0007669"/>
    <property type="project" value="InterPro"/>
</dbReference>
<keyword evidence="4" id="KW-0963">Cytoplasm</keyword>
<comment type="subcellular location">
    <subcellularLocation>
        <location evidence="3">Cytoplasm</location>
        <location evidence="3">Cytosol</location>
    </subcellularLocation>
    <subcellularLocation>
        <location evidence="2">Endoplasmic reticulum</location>
    </subcellularLocation>
    <subcellularLocation>
        <location evidence="1">Mitochondrion</location>
    </subcellularLocation>
</comment>
<dbReference type="InterPro" id="IPR040144">
    <property type="entry name" value="RAP1GDS1"/>
</dbReference>
<evidence type="ECO:0000256" key="6">
    <source>
        <dbReference type="ARBA" id="ARBA00023128"/>
    </source>
</evidence>
<comment type="caution">
    <text evidence="8">The sequence shown here is derived from an EMBL/GenBank/DDBJ whole genome shotgun (WGS) entry which is preliminary data.</text>
</comment>
<dbReference type="InterPro" id="IPR011989">
    <property type="entry name" value="ARM-like"/>
</dbReference>
<dbReference type="GO" id="GO:0005829">
    <property type="term" value="C:cytosol"/>
    <property type="evidence" value="ECO:0007669"/>
    <property type="project" value="UniProtKB-SubCell"/>
</dbReference>
<dbReference type="SUPFAM" id="SSF48371">
    <property type="entry name" value="ARM repeat"/>
    <property type="match status" value="1"/>
</dbReference>
<dbReference type="EMBL" id="VJMJ01000181">
    <property type="protein sequence ID" value="KAF0728185.1"/>
    <property type="molecule type" value="Genomic_DNA"/>
</dbReference>
<keyword evidence="7" id="KW-0175">Coiled coil</keyword>
<name>A0A6G0WLN4_9STRA</name>
<dbReference type="GO" id="GO:0005739">
    <property type="term" value="C:mitochondrion"/>
    <property type="evidence" value="ECO:0007669"/>
    <property type="project" value="UniProtKB-SubCell"/>
</dbReference>
<evidence type="ECO:0000313" key="8">
    <source>
        <dbReference type="EMBL" id="KAF0728185.1"/>
    </source>
</evidence>
<dbReference type="VEuPathDB" id="FungiDB:AeMF1_005133"/>
<gene>
    <name evidence="8" type="ORF">Ae201684_014011</name>
</gene>
<evidence type="ECO:0000256" key="2">
    <source>
        <dbReference type="ARBA" id="ARBA00004240"/>
    </source>
</evidence>
<keyword evidence="9" id="KW-1185">Reference proteome</keyword>
<reference evidence="8 9" key="1">
    <citation type="submission" date="2019-07" db="EMBL/GenBank/DDBJ databases">
        <title>Genomics analysis of Aphanomyces spp. identifies a new class of oomycete effector associated with host adaptation.</title>
        <authorList>
            <person name="Gaulin E."/>
        </authorList>
    </citation>
    <scope>NUCLEOTIDE SEQUENCE [LARGE SCALE GENOMIC DNA]</scope>
    <source>
        <strain evidence="8 9">ATCC 201684</strain>
    </source>
</reference>
<proteinExistence type="predicted"/>
<dbReference type="GO" id="GO:0005783">
    <property type="term" value="C:endoplasmic reticulum"/>
    <property type="evidence" value="ECO:0007669"/>
    <property type="project" value="UniProtKB-SubCell"/>
</dbReference>
<evidence type="ECO:0000256" key="7">
    <source>
        <dbReference type="SAM" id="Coils"/>
    </source>
</evidence>
<dbReference type="AlphaFoldDB" id="A0A6G0WLN4"/>
<dbReference type="PANTHER" id="PTHR10957">
    <property type="entry name" value="RAP1 GTPASE-GDP DISSOCIATION STIMULATOR 1"/>
    <property type="match status" value="1"/>
</dbReference>
<sequence>MVNSHRSDNRDAAIVVVDVTRVAYSNVPTPHEVDLSNQLLALQADRDVIEKRFEERILDLERQLREAAQREEEILAREQKIHLEQVQAQNDAILAERALWAAKLEEVSAQLALEMHNKETEKKWHDRFHQYACSPSIHPLADEVFARFGQTIALLPSSEAPHVVRAGVLDFLANVLRETTTDAVLGPVLIGLRHLSLYQGASPLRSEIVKAGALPPLVRICEVMTNPAILAEAARLMASLASCPLNKTAMAAKHAVRAMAHILTTYETQSEKYASAIEAALQAMANLVHGSDTLRNQAANSGVVPCITRLLSDVDMIQVRLAAATALANIGFAGLSNQTAVVMAQGDMELTTQLGRAKNNHNYVSAAALLQWCALGLGNLAATSVTQISIGYTDAIPLMLQLLVDASNPELLEACGLAIGSLCYQCKVNKVRVASQNGIQVLLYVLSTPQRYGAHSRVLSAACLALATVISTDGNLRLLEDLDGHIPVLDLCMTSEDPQVLLASSMAVAAQIPTLEYKFRTMRQGKPFKVQEAGGIAALERVALVTQIKPSWLQQRLDILGMSIQAMSKTMEAVVVVDETNPKSDEQESVWNEVMARQQLIVEALVEIHPDELCTRFHE</sequence>